<keyword evidence="2" id="KW-0560">Oxidoreductase</keyword>
<dbReference type="Proteomes" id="UP000293638">
    <property type="component" value="Unassembled WGS sequence"/>
</dbReference>
<dbReference type="InterPro" id="IPR002563">
    <property type="entry name" value="Flavin_Rdtase-like_dom"/>
</dbReference>
<reference evidence="5 6" key="1">
    <citation type="submission" date="2019-02" db="EMBL/GenBank/DDBJ databases">
        <title>Genomic Encyclopedia of Type Strains, Phase IV (KMG-IV): sequencing the most valuable type-strain genomes for metagenomic binning, comparative biology and taxonomic classification.</title>
        <authorList>
            <person name="Goeker M."/>
        </authorList>
    </citation>
    <scope>NUCLEOTIDE SEQUENCE [LARGE SCALE GENOMIC DNA]</scope>
    <source>
        <strain evidence="5 6">DSM 45622</strain>
    </source>
</reference>
<sequence length="187" mass="19171">MTAVPVAPARLPEPVPQPDLLRATLRRQAVGVVVVSTFADDRPVGLTVASFTSVSLEPALVSFCIAESSPLIDTIEASDTFVVNLLASEQAALAARFGSGAGEPFAGVPWTSSPAGPRVDGALAWLSCTTSTQIPVGDHLLVIGAVTGLRPGRPGRPLVHSDGRFATTAPLGVPQPGPAGRPALRRV</sequence>
<evidence type="ECO:0000256" key="2">
    <source>
        <dbReference type="ARBA" id="ARBA00023002"/>
    </source>
</evidence>
<organism evidence="5 6">
    <name type="scientific">Motilibacter rhizosphaerae</name>
    <dbReference type="NCBI Taxonomy" id="598652"/>
    <lineage>
        <taxon>Bacteria</taxon>
        <taxon>Bacillati</taxon>
        <taxon>Actinomycetota</taxon>
        <taxon>Actinomycetes</taxon>
        <taxon>Motilibacterales</taxon>
        <taxon>Motilibacteraceae</taxon>
        <taxon>Motilibacter</taxon>
    </lineage>
</organism>
<dbReference type="InterPro" id="IPR050268">
    <property type="entry name" value="NADH-dep_flavin_reductase"/>
</dbReference>
<keyword evidence="6" id="KW-1185">Reference proteome</keyword>
<evidence type="ECO:0000313" key="6">
    <source>
        <dbReference type="Proteomes" id="UP000293638"/>
    </source>
</evidence>
<accession>A0A4Q7NRN0</accession>
<dbReference type="Gene3D" id="2.30.110.10">
    <property type="entry name" value="Electron Transport, Fmn-binding Protein, Chain A"/>
    <property type="match status" value="1"/>
</dbReference>
<name>A0A4Q7NRN0_9ACTN</name>
<evidence type="ECO:0000313" key="5">
    <source>
        <dbReference type="EMBL" id="RZS87300.1"/>
    </source>
</evidence>
<dbReference type="GO" id="GO:0004497">
    <property type="term" value="F:monooxygenase activity"/>
    <property type="evidence" value="ECO:0007669"/>
    <property type="project" value="UniProtKB-KW"/>
</dbReference>
<feature type="region of interest" description="Disordered" evidence="3">
    <location>
        <begin position="153"/>
        <end position="187"/>
    </location>
</feature>
<evidence type="ECO:0000259" key="4">
    <source>
        <dbReference type="SMART" id="SM00903"/>
    </source>
</evidence>
<dbReference type="PANTHER" id="PTHR30466">
    <property type="entry name" value="FLAVIN REDUCTASE"/>
    <property type="match status" value="1"/>
</dbReference>
<feature type="domain" description="Flavin reductase like" evidence="4">
    <location>
        <begin position="25"/>
        <end position="167"/>
    </location>
</feature>
<dbReference type="SUPFAM" id="SSF50475">
    <property type="entry name" value="FMN-binding split barrel"/>
    <property type="match status" value="1"/>
</dbReference>
<proteinExistence type="inferred from homology"/>
<gene>
    <name evidence="5" type="ORF">EV189_2725</name>
</gene>
<dbReference type="GO" id="GO:0042602">
    <property type="term" value="F:riboflavin reductase (NADPH) activity"/>
    <property type="evidence" value="ECO:0007669"/>
    <property type="project" value="TreeGrafter"/>
</dbReference>
<comment type="caution">
    <text evidence="5">The sequence shown here is derived from an EMBL/GenBank/DDBJ whole genome shotgun (WGS) entry which is preliminary data.</text>
</comment>
<keyword evidence="5" id="KW-0503">Monooxygenase</keyword>
<dbReference type="SMART" id="SM00903">
    <property type="entry name" value="Flavin_Reduct"/>
    <property type="match status" value="1"/>
</dbReference>
<dbReference type="GO" id="GO:0010181">
    <property type="term" value="F:FMN binding"/>
    <property type="evidence" value="ECO:0007669"/>
    <property type="project" value="InterPro"/>
</dbReference>
<protein>
    <submittedName>
        <fullName evidence="5">3-hydroxy-9,10-secoandrosta-1,3,5(10)-triene-9, 17-dione monooxygenase reductase component</fullName>
    </submittedName>
</protein>
<dbReference type="RefSeq" id="WP_165400290.1">
    <property type="nucleotide sequence ID" value="NZ_SGXD01000003.1"/>
</dbReference>
<dbReference type="PANTHER" id="PTHR30466:SF11">
    <property type="entry name" value="FLAVIN-DEPENDENT MONOOXYGENASE, REDUCTASE SUBUNIT HSAB"/>
    <property type="match status" value="1"/>
</dbReference>
<comment type="similarity">
    <text evidence="1">Belongs to the non-flavoprotein flavin reductase family.</text>
</comment>
<dbReference type="EMBL" id="SGXD01000003">
    <property type="protein sequence ID" value="RZS87300.1"/>
    <property type="molecule type" value="Genomic_DNA"/>
</dbReference>
<evidence type="ECO:0000256" key="1">
    <source>
        <dbReference type="ARBA" id="ARBA00008898"/>
    </source>
</evidence>
<evidence type="ECO:0000256" key="3">
    <source>
        <dbReference type="SAM" id="MobiDB-lite"/>
    </source>
</evidence>
<dbReference type="InterPro" id="IPR012349">
    <property type="entry name" value="Split_barrel_FMN-bd"/>
</dbReference>
<dbReference type="AlphaFoldDB" id="A0A4Q7NRN0"/>
<dbReference type="Pfam" id="PF01613">
    <property type="entry name" value="Flavin_Reduct"/>
    <property type="match status" value="1"/>
</dbReference>